<dbReference type="PANTHER" id="PTHR12143">
    <property type="entry name" value="PEPTIDE N-GLYCANASE PNGASE -RELATED"/>
    <property type="match status" value="1"/>
</dbReference>
<dbReference type="Pfam" id="PF09409">
    <property type="entry name" value="PUB"/>
    <property type="match status" value="1"/>
</dbReference>
<name>A0A1Y1M1G6_PHOPY</name>
<dbReference type="InterPro" id="IPR018325">
    <property type="entry name" value="Rad4/PNGase_transGLS-fold"/>
</dbReference>
<reference evidence="17 18" key="2">
    <citation type="journal article" date="2018" name="Elife">
        <title>Firefly genomes illuminate parallel origins of bioluminescence in beetles.</title>
        <authorList>
            <person name="Fallon T.R."/>
            <person name="Lower S.E."/>
            <person name="Chang C.H."/>
            <person name="Bessho-Uehara M."/>
            <person name="Martin G.J."/>
            <person name="Bewick A.J."/>
            <person name="Behringer M."/>
            <person name="Debat H.J."/>
            <person name="Wong I."/>
            <person name="Day J.C."/>
            <person name="Suvorov A."/>
            <person name="Silva C.J."/>
            <person name="Stanger-Hall K.F."/>
            <person name="Hall D.W."/>
            <person name="Schmitz R.J."/>
            <person name="Nelson D.R."/>
            <person name="Lewis S.M."/>
            <person name="Shigenobu S."/>
            <person name="Bybee S.M."/>
            <person name="Larracuente A.M."/>
            <person name="Oba Y."/>
            <person name="Weng J.K."/>
        </authorList>
    </citation>
    <scope>NUCLEOTIDE SEQUENCE [LARGE SCALE GENOMIC DNA]</scope>
    <source>
        <strain evidence="17">1611_PpyrPB1</strain>
        <tissue evidence="17">Whole body</tissue>
    </source>
</reference>
<dbReference type="PANTHER" id="PTHR12143:SF19">
    <property type="entry name" value="PEPTIDE-N(4)-(N-ACETYL-BETA-GLUCOSAMINYL)ASPARAGINE AMIDASE"/>
    <property type="match status" value="1"/>
</dbReference>
<comment type="similarity">
    <text evidence="4 13">Belongs to the transglutaminase-like superfamily. PNGase family.</text>
</comment>
<evidence type="ECO:0000256" key="8">
    <source>
        <dbReference type="ARBA" id="ARBA00022723"/>
    </source>
</evidence>
<dbReference type="InterPro" id="IPR050883">
    <property type="entry name" value="PNGase"/>
</dbReference>
<feature type="domain" description="PAW" evidence="15">
    <location>
        <begin position="455"/>
        <end position="652"/>
    </location>
</feature>
<evidence type="ECO:0000256" key="4">
    <source>
        <dbReference type="ARBA" id="ARBA00009390"/>
    </source>
</evidence>
<dbReference type="PROSITE" id="PS51398">
    <property type="entry name" value="PAW"/>
    <property type="match status" value="1"/>
</dbReference>
<dbReference type="InterPro" id="IPR006588">
    <property type="entry name" value="Peptide_N_glycanase_PAW_dom"/>
</dbReference>
<evidence type="ECO:0000256" key="10">
    <source>
        <dbReference type="ARBA" id="ARBA00022833"/>
    </source>
</evidence>
<dbReference type="Gene3D" id="1.20.58.2190">
    <property type="match status" value="1"/>
</dbReference>
<reference evidence="16" key="1">
    <citation type="journal article" date="2016" name="Sci. Rep.">
        <title>Molecular characterization of firefly nuptial gifts: a multi-omics approach sheds light on postcopulatory sexual selection.</title>
        <authorList>
            <person name="Al-Wathiqui N."/>
            <person name="Fallon T.R."/>
            <person name="South A."/>
            <person name="Weng J.K."/>
            <person name="Lewis S.M."/>
        </authorList>
    </citation>
    <scope>NUCLEOTIDE SEQUENCE</scope>
</reference>
<dbReference type="InterPro" id="IPR038680">
    <property type="entry name" value="PAW_sf"/>
</dbReference>
<dbReference type="EMBL" id="VVIM01000001">
    <property type="protein sequence ID" value="KAB0803999.1"/>
    <property type="molecule type" value="Genomic_DNA"/>
</dbReference>
<dbReference type="SMART" id="SM00580">
    <property type="entry name" value="PUG"/>
    <property type="match status" value="1"/>
</dbReference>
<comment type="subcellular location">
    <subcellularLocation>
        <location evidence="3">Cytoplasm</location>
    </subcellularLocation>
</comment>
<gene>
    <name evidence="17" type="ORF">PPYR_00969</name>
</gene>
<proteinExistence type="inferred from homology"/>
<evidence type="ECO:0000313" key="18">
    <source>
        <dbReference type="Proteomes" id="UP000327044"/>
    </source>
</evidence>
<dbReference type="Gene3D" id="2.60.120.1020">
    <property type="entry name" value="Peptide N glycanase, PAW domain"/>
    <property type="match status" value="1"/>
</dbReference>
<evidence type="ECO:0000256" key="7">
    <source>
        <dbReference type="ARBA" id="ARBA00022490"/>
    </source>
</evidence>
<reference evidence="17" key="3">
    <citation type="submission" date="2019-08" db="EMBL/GenBank/DDBJ databases">
        <authorList>
            <consortium name="Photinus pyralis genome working group"/>
            <person name="Fallon T.R."/>
            <person name="Sander Lower S.E."/>
            <person name="Weng J.-K."/>
        </authorList>
    </citation>
    <scope>NUCLEOTIDE SEQUENCE</scope>
    <source>
        <strain evidence="17">1611_PpyrPB1</strain>
        <tissue evidence="17">Whole body</tissue>
    </source>
</reference>
<dbReference type="Proteomes" id="UP000327044">
    <property type="component" value="Unassembled WGS sequence"/>
</dbReference>
<dbReference type="SMART" id="SM00613">
    <property type="entry name" value="PAW"/>
    <property type="match status" value="1"/>
</dbReference>
<feature type="compositionally biased region" description="Low complexity" evidence="14">
    <location>
        <begin position="112"/>
        <end position="124"/>
    </location>
</feature>
<dbReference type="InterPro" id="IPR038765">
    <property type="entry name" value="Papain-like_cys_pep_sf"/>
</dbReference>
<evidence type="ECO:0000313" key="17">
    <source>
        <dbReference type="EMBL" id="KAB0803999.1"/>
    </source>
</evidence>
<keyword evidence="8" id="KW-0479">Metal-binding</keyword>
<evidence type="ECO:0000256" key="5">
    <source>
        <dbReference type="ARBA" id="ARBA00012158"/>
    </source>
</evidence>
<dbReference type="EMBL" id="GEZM01043176">
    <property type="protein sequence ID" value="JAV79251.1"/>
    <property type="molecule type" value="Transcribed_RNA"/>
</dbReference>
<dbReference type="Pfam" id="PF04721">
    <property type="entry name" value="PAW"/>
    <property type="match status" value="1"/>
</dbReference>
<protein>
    <recommendedName>
        <fullName evidence="6">Peptide-N(4)-(N-acetyl-beta-glucosaminyl)asparagine amidase</fullName>
        <ecNumber evidence="5">3.5.1.52</ecNumber>
    </recommendedName>
    <alternativeName>
        <fullName evidence="12">Peptide:N-glycanase</fullName>
    </alternativeName>
</protein>
<evidence type="ECO:0000313" key="16">
    <source>
        <dbReference type="EMBL" id="JAV79251.1"/>
    </source>
</evidence>
<keyword evidence="7" id="KW-0963">Cytoplasm</keyword>
<keyword evidence="10" id="KW-0862">Zinc</keyword>
<keyword evidence="18" id="KW-1185">Reference proteome</keyword>
<dbReference type="SMART" id="SM00460">
    <property type="entry name" value="TGc"/>
    <property type="match status" value="1"/>
</dbReference>
<keyword evidence="9" id="KW-0378">Hydrolase</keyword>
<evidence type="ECO:0000259" key="15">
    <source>
        <dbReference type="PROSITE" id="PS51398"/>
    </source>
</evidence>
<evidence type="ECO:0000256" key="11">
    <source>
        <dbReference type="ARBA" id="ARBA00024870"/>
    </source>
</evidence>
<dbReference type="InterPro" id="IPR036339">
    <property type="entry name" value="PUB-like_dom_sf"/>
</dbReference>
<dbReference type="GO" id="GO:0046872">
    <property type="term" value="F:metal ion binding"/>
    <property type="evidence" value="ECO:0007669"/>
    <property type="project" value="UniProtKB-KW"/>
</dbReference>
<dbReference type="InterPro" id="IPR018997">
    <property type="entry name" value="PUB_domain"/>
</dbReference>
<evidence type="ECO:0000256" key="9">
    <source>
        <dbReference type="ARBA" id="ARBA00022801"/>
    </source>
</evidence>
<dbReference type="SUPFAM" id="SSF49785">
    <property type="entry name" value="Galactose-binding domain-like"/>
    <property type="match status" value="1"/>
</dbReference>
<dbReference type="AlphaFoldDB" id="A0A1Y1M1G6"/>
<dbReference type="Gene3D" id="2.20.25.10">
    <property type="match status" value="1"/>
</dbReference>
<evidence type="ECO:0000256" key="6">
    <source>
        <dbReference type="ARBA" id="ARBA00018546"/>
    </source>
</evidence>
<evidence type="ECO:0000256" key="1">
    <source>
        <dbReference type="ARBA" id="ARBA00001650"/>
    </source>
</evidence>
<dbReference type="GO" id="GO:0006516">
    <property type="term" value="P:glycoprotein catabolic process"/>
    <property type="evidence" value="ECO:0007669"/>
    <property type="project" value="InterPro"/>
</dbReference>
<dbReference type="GO" id="GO:0005634">
    <property type="term" value="C:nucleus"/>
    <property type="evidence" value="ECO:0007669"/>
    <property type="project" value="TreeGrafter"/>
</dbReference>
<feature type="region of interest" description="Disordered" evidence="14">
    <location>
        <begin position="112"/>
        <end position="138"/>
    </location>
</feature>
<evidence type="ECO:0000256" key="2">
    <source>
        <dbReference type="ARBA" id="ARBA00001947"/>
    </source>
</evidence>
<evidence type="ECO:0000256" key="13">
    <source>
        <dbReference type="PROSITE-ProRule" id="PRU00731"/>
    </source>
</evidence>
<comment type="catalytic activity">
    <reaction evidence="1">
        <text>Hydrolysis of an N(4)-(acetyl-beta-D-glucosaminyl)asparagine residue in which the glucosamine residue may be further glycosylated, to yield a (substituted) N-acetyl-beta-D-glucosaminylamine and a peptide containing an aspartate residue.</text>
        <dbReference type="EC" id="3.5.1.52"/>
    </reaction>
</comment>
<dbReference type="SUPFAM" id="SSF54001">
    <property type="entry name" value="Cysteine proteinases"/>
    <property type="match status" value="1"/>
</dbReference>
<dbReference type="Gene3D" id="3.10.620.30">
    <property type="match status" value="1"/>
</dbReference>
<dbReference type="Pfam" id="PF03835">
    <property type="entry name" value="Rad4"/>
    <property type="match status" value="1"/>
</dbReference>
<evidence type="ECO:0000256" key="12">
    <source>
        <dbReference type="ARBA" id="ARBA00032901"/>
    </source>
</evidence>
<comment type="function">
    <text evidence="11">Specifically deglycosylates the denatured form of N-linked glycoproteins in the cytoplasm and assists their proteasome-mediated degradation. Cleaves the beta-aspartyl-glucosamine (GlcNAc) of the glycan and the amide side chain of Asn, converting Asn to Asp. Prefers proteins containing high-mannose over those bearing complex type oligosaccharides. Can recognize misfolded proteins in the endoplasmic reticulum that are exported to the cytosol to be destroyed and deglycosylate them, while it has no activity toward native proteins. Deglycosylation is a prerequisite for subsequent proteasome-mediated degradation of some, but not all, misfolded glycoproteins.</text>
</comment>
<accession>A0A1Y1M1G6</accession>
<evidence type="ECO:0000256" key="14">
    <source>
        <dbReference type="SAM" id="MobiDB-lite"/>
    </source>
</evidence>
<dbReference type="GO" id="GO:0005829">
    <property type="term" value="C:cytosol"/>
    <property type="evidence" value="ECO:0007669"/>
    <property type="project" value="TreeGrafter"/>
</dbReference>
<comment type="cofactor">
    <cofactor evidence="2">
        <name>Zn(2+)</name>
        <dbReference type="ChEBI" id="CHEBI:29105"/>
    </cofactor>
</comment>
<dbReference type="EC" id="3.5.1.52" evidence="5"/>
<dbReference type="SUPFAM" id="SSF143503">
    <property type="entry name" value="PUG domain-like"/>
    <property type="match status" value="1"/>
</dbReference>
<dbReference type="InParanoid" id="A0A1Y1M1G6"/>
<dbReference type="GO" id="GO:0000224">
    <property type="term" value="F:peptide-N4-(N-acetyl-beta-glucosaminyl)asparagine amidase activity"/>
    <property type="evidence" value="ECO:0007669"/>
    <property type="project" value="UniProtKB-EC"/>
</dbReference>
<organism evidence="16">
    <name type="scientific">Photinus pyralis</name>
    <name type="common">Common eastern firefly</name>
    <name type="synonym">Lampyris pyralis</name>
    <dbReference type="NCBI Taxonomy" id="7054"/>
    <lineage>
        <taxon>Eukaryota</taxon>
        <taxon>Metazoa</taxon>
        <taxon>Ecdysozoa</taxon>
        <taxon>Arthropoda</taxon>
        <taxon>Hexapoda</taxon>
        <taxon>Insecta</taxon>
        <taxon>Pterygota</taxon>
        <taxon>Neoptera</taxon>
        <taxon>Endopterygota</taxon>
        <taxon>Coleoptera</taxon>
        <taxon>Polyphaga</taxon>
        <taxon>Elateriformia</taxon>
        <taxon>Elateroidea</taxon>
        <taxon>Lampyridae</taxon>
        <taxon>Lampyrinae</taxon>
        <taxon>Photinus</taxon>
    </lineage>
</organism>
<evidence type="ECO:0000256" key="3">
    <source>
        <dbReference type="ARBA" id="ARBA00004496"/>
    </source>
</evidence>
<dbReference type="InterPro" id="IPR002931">
    <property type="entry name" value="Transglutaminase-like"/>
</dbReference>
<dbReference type="OrthoDB" id="409136at2759"/>
<sequence length="653" mass="74366">MDSLKTALQQLQTNTKEIYEEAIRILIKIADNVIKAPTNSKVRLLQKSNLTLSTKILNVSGGLECLKLMGFLEDGSVWVLPPSVSVVSLQMFRNALSQELNTNVFAQLIQDEPSGSSSDSSIEPEPSKGAIPKVSESAKSANDTISDRKLLHDVPLVVLPPMKYLFTNPFLNEVELAFHTALSYADKDLQNRALAVIPKLKLENNAQNRLRKLQETAKEAKVSDFDYTLDDFLLPEVLDWFKNEFFKWVDSPDCQYCNGNTFFAHMSDDPSLLIHTNRVEMHKCHSCHRLTPFPRYNDVNILLLTRCGRCGEWANTFTLICCAMGWDARLIVDQTDHVWTEVFMHSQKRWLHCDPCENVCDTPLMYENGWGKQVSYVIAYSSEEVQDVTWRYSSNHKTVLRRRTKCTEKELVDALIKLRNERQRSSSKARVDYLTKRVLLELVELMCEKKASDKEKQGRTSGSELWRLMRGEIQPKIDSYVFVFKGNETETVRYSAALDKYECAKKDGSVSSVNGWHAGAFNMTGIFRKEEKDWKMVYLARAEGTDFGVISWKFEVEDATQVIDVVDVKLEHKLYENGKVEVTIESNATTIKMPENTVEFRTTAVSGSRFIVITARLSGGKGDVAWQHAQLFRQTSSSSDFAFIVKCSFKPVH</sequence>
<dbReference type="InterPro" id="IPR008979">
    <property type="entry name" value="Galactose-bd-like_sf"/>
</dbReference>
<dbReference type="FunCoup" id="A0A1Y1M1G6">
    <property type="interactions" value="2254"/>
</dbReference>